<sequence>MSEGPEVDSANHEVNAMMRVALQLASRIAEKMARNRERDLEQARRESAEHARELAQRLETSRAAAEAYLRASFDDQWWNRAQPGEIADQWQHAQAWKEHSQVASEAVERIRAETAKRYGIDVDAPGADEKVVDALLRDAENRKARAGAEHGRSQADTMTASEILDEAERADAERADENERNETNGEDLEPRALGGDSLRSVADHDYDSAERRGEDADQMRAAGIDEEEVATRMRADLDQARHPVEAVAGAGSHPKARKGRARRGKSAERTMTGR</sequence>
<dbReference type="Proteomes" id="UP001231166">
    <property type="component" value="Plasmid pRho-VOC14-C86"/>
</dbReference>
<dbReference type="EMBL" id="CP130955">
    <property type="protein sequence ID" value="WLF51504.1"/>
    <property type="molecule type" value="Genomic_DNA"/>
</dbReference>
<feature type="compositionally biased region" description="Basic residues" evidence="1">
    <location>
        <begin position="254"/>
        <end position="264"/>
    </location>
</feature>
<feature type="compositionally biased region" description="Basic and acidic residues" evidence="1">
    <location>
        <begin position="143"/>
        <end position="153"/>
    </location>
</feature>
<feature type="compositionally biased region" description="Basic and acidic residues" evidence="1">
    <location>
        <begin position="201"/>
        <end position="218"/>
    </location>
</feature>
<feature type="region of interest" description="Disordered" evidence="1">
    <location>
        <begin position="239"/>
        <end position="274"/>
    </location>
</feature>
<accession>A0AAX3YTW7</accession>
<keyword evidence="2" id="KW-0614">Plasmid</keyword>
<gene>
    <name evidence="2" type="ORF">Q5707_39155</name>
</gene>
<evidence type="ECO:0000256" key="1">
    <source>
        <dbReference type="SAM" id="MobiDB-lite"/>
    </source>
</evidence>
<evidence type="ECO:0000313" key="2">
    <source>
        <dbReference type="EMBL" id="WLF51504.1"/>
    </source>
</evidence>
<feature type="region of interest" description="Disordered" evidence="1">
    <location>
        <begin position="143"/>
        <end position="226"/>
    </location>
</feature>
<name>A0AAX3YTW7_RHOOP</name>
<protein>
    <recommendedName>
        <fullName evidence="4">Colicin import membrane protein</fullName>
    </recommendedName>
</protein>
<geneLocation type="plasmid" evidence="2 3">
    <name>pRho-VOC14-C86</name>
</geneLocation>
<evidence type="ECO:0008006" key="4">
    <source>
        <dbReference type="Google" id="ProtNLM"/>
    </source>
</evidence>
<feature type="compositionally biased region" description="Basic and acidic residues" evidence="1">
    <location>
        <begin position="166"/>
        <end position="183"/>
    </location>
</feature>
<organism evidence="2 3">
    <name type="scientific">Rhodococcus opacus</name>
    <name type="common">Nocardia opaca</name>
    <dbReference type="NCBI Taxonomy" id="37919"/>
    <lineage>
        <taxon>Bacteria</taxon>
        <taxon>Bacillati</taxon>
        <taxon>Actinomycetota</taxon>
        <taxon>Actinomycetes</taxon>
        <taxon>Mycobacteriales</taxon>
        <taxon>Nocardiaceae</taxon>
        <taxon>Rhodococcus</taxon>
    </lineage>
</organism>
<dbReference type="AlphaFoldDB" id="A0AAX3YTW7"/>
<dbReference type="RefSeq" id="WP_304710690.1">
    <property type="nucleotide sequence ID" value="NZ_CP130955.1"/>
</dbReference>
<proteinExistence type="predicted"/>
<evidence type="ECO:0000313" key="3">
    <source>
        <dbReference type="Proteomes" id="UP001231166"/>
    </source>
</evidence>
<feature type="region of interest" description="Disordered" evidence="1">
    <location>
        <begin position="35"/>
        <end position="55"/>
    </location>
</feature>
<reference evidence="2" key="1">
    <citation type="submission" date="2023-07" db="EMBL/GenBank/DDBJ databases">
        <title>Genomic analysis of Rhodococcus opacus VOC-14 with glycol ethers degradation activity.</title>
        <authorList>
            <person name="Narkevich D.A."/>
            <person name="Hlushen A.M."/>
            <person name="Akhremchuk A.E."/>
            <person name="Sikolenko M.A."/>
            <person name="Valentovich L.N."/>
        </authorList>
    </citation>
    <scope>NUCLEOTIDE SEQUENCE</scope>
    <source>
        <strain evidence="2">VOC-14</strain>
        <plasmid evidence="2">pRho-VOC14-C86</plasmid>
    </source>
</reference>